<feature type="domain" description="Secretion system C-terminal sorting" evidence="1">
    <location>
        <begin position="84"/>
        <end position="163"/>
    </location>
</feature>
<name>A0A381WXI5_9ZZZZ</name>
<gene>
    <name evidence="2" type="ORF">METZ01_LOCUS110079</name>
</gene>
<dbReference type="InterPro" id="IPR026444">
    <property type="entry name" value="Secre_tail"/>
</dbReference>
<dbReference type="AlphaFoldDB" id="A0A381WXI5"/>
<accession>A0A381WXI5</accession>
<dbReference type="Pfam" id="PF18962">
    <property type="entry name" value="Por_Secre_tail"/>
    <property type="match status" value="1"/>
</dbReference>
<sequence length="167" mass="18596">MNRILLLLFISNLSAQSPQLKQVVISSGAIQSDRVKGTVGQPIIGHFKRNNTVLSAGFWGSIAQMFLNVDEVVLPTEYSISKAYPNPFNPVTNIDIAIPESGVMQFAIFDILGRQVFTHKQQFETPGHYRFTWSGKNNQGAALSSGVYLMTIQFAENYTKQKITLLK</sequence>
<proteinExistence type="predicted"/>
<dbReference type="Gene3D" id="2.60.40.4070">
    <property type="match status" value="1"/>
</dbReference>
<evidence type="ECO:0000313" key="2">
    <source>
        <dbReference type="EMBL" id="SVA57225.1"/>
    </source>
</evidence>
<evidence type="ECO:0000259" key="1">
    <source>
        <dbReference type="Pfam" id="PF18962"/>
    </source>
</evidence>
<reference evidence="2" key="1">
    <citation type="submission" date="2018-05" db="EMBL/GenBank/DDBJ databases">
        <authorList>
            <person name="Lanie J.A."/>
            <person name="Ng W.-L."/>
            <person name="Kazmierczak K.M."/>
            <person name="Andrzejewski T.M."/>
            <person name="Davidsen T.M."/>
            <person name="Wayne K.J."/>
            <person name="Tettelin H."/>
            <person name="Glass J.I."/>
            <person name="Rusch D."/>
            <person name="Podicherti R."/>
            <person name="Tsui H.-C.T."/>
            <person name="Winkler M.E."/>
        </authorList>
    </citation>
    <scope>NUCLEOTIDE SEQUENCE</scope>
</reference>
<organism evidence="2">
    <name type="scientific">marine metagenome</name>
    <dbReference type="NCBI Taxonomy" id="408172"/>
    <lineage>
        <taxon>unclassified sequences</taxon>
        <taxon>metagenomes</taxon>
        <taxon>ecological metagenomes</taxon>
    </lineage>
</organism>
<dbReference type="EMBL" id="UINC01013206">
    <property type="protein sequence ID" value="SVA57225.1"/>
    <property type="molecule type" value="Genomic_DNA"/>
</dbReference>
<protein>
    <recommendedName>
        <fullName evidence="1">Secretion system C-terminal sorting domain-containing protein</fullName>
    </recommendedName>
</protein>
<dbReference type="NCBIfam" id="TIGR04183">
    <property type="entry name" value="Por_Secre_tail"/>
    <property type="match status" value="1"/>
</dbReference>